<keyword evidence="5" id="KW-0129">CBS domain</keyword>
<dbReference type="InterPro" id="IPR001807">
    <property type="entry name" value="ClC"/>
</dbReference>
<dbReference type="PANTHER" id="PTHR11689">
    <property type="entry name" value="CHLORIDE CHANNEL PROTEIN CLC FAMILY MEMBER"/>
    <property type="match status" value="1"/>
</dbReference>
<feature type="transmembrane region" description="Helical" evidence="7">
    <location>
        <begin position="237"/>
        <end position="259"/>
    </location>
</feature>
<evidence type="ECO:0000256" key="1">
    <source>
        <dbReference type="ARBA" id="ARBA00004141"/>
    </source>
</evidence>
<evidence type="ECO:0000256" key="4">
    <source>
        <dbReference type="ARBA" id="ARBA00022989"/>
    </source>
</evidence>
<keyword evidence="2 7" id="KW-0812">Transmembrane</keyword>
<evidence type="ECO:0000256" key="6">
    <source>
        <dbReference type="ARBA" id="ARBA00023136"/>
    </source>
</evidence>
<dbReference type="PRINTS" id="PR00762">
    <property type="entry name" value="CLCHANNEL"/>
</dbReference>
<dbReference type="AlphaFoldDB" id="A0A2C9JMM2"/>
<dbReference type="Gene3D" id="1.10.3080.10">
    <property type="entry name" value="Clc chloride channel"/>
    <property type="match status" value="1"/>
</dbReference>
<evidence type="ECO:0000313" key="9">
    <source>
        <dbReference type="Proteomes" id="UP000076420"/>
    </source>
</evidence>
<sequence length="315" mass="35168">MSFSSVLPEDEDFFRVPSYGDDTGGLRRRTYTTSVVRTSISRLAKQTPPVDDTVFAVKDDENFSLFAKGRDYEPAYVTHEYTQQEKDTLNAYESCDYLPSHSHIFKHWIKRQMISDLVPSNVEGWAYCSGYSMLFSIFSAFIVVFWRPSAGGSGMPEVTGFLNGTRVRGIFSVRTLIAKFLSCVTAIGCGMPIGPEGPMIHMGAIIGAGLSQLSGHLNKVKLTFFERFRNPEDKRNFITAGVAAGVSAAFGAPVGGLLFCMEEVSTFWSKTLAWQIFFCCIIATSTSDIFNSAFERFEFIGMFGEFRTSRYILFN</sequence>
<keyword evidence="6 7" id="KW-0472">Membrane</keyword>
<dbReference type="PANTHER" id="PTHR11689:SF89">
    <property type="entry name" value="CHLORIDE CHANNEL PROTEIN"/>
    <property type="match status" value="1"/>
</dbReference>
<name>A0A2C9JMM2_BIOGL</name>
<dbReference type="STRING" id="6526.A0A2C9JMM2"/>
<evidence type="ECO:0000256" key="3">
    <source>
        <dbReference type="ARBA" id="ARBA00022737"/>
    </source>
</evidence>
<evidence type="ECO:0008006" key="10">
    <source>
        <dbReference type="Google" id="ProtNLM"/>
    </source>
</evidence>
<proteinExistence type="predicted"/>
<keyword evidence="4 7" id="KW-1133">Transmembrane helix</keyword>
<reference evidence="8" key="1">
    <citation type="submission" date="2020-05" db="UniProtKB">
        <authorList>
            <consortium name="EnsemblMetazoa"/>
        </authorList>
    </citation>
    <scope>IDENTIFICATION</scope>
    <source>
        <strain evidence="8">BB02</strain>
    </source>
</reference>
<dbReference type="EnsemblMetazoa" id="BGLB004918-RB">
    <property type="protein sequence ID" value="BGLB004918-PB"/>
    <property type="gene ID" value="BGLB004918"/>
</dbReference>
<evidence type="ECO:0000313" key="8">
    <source>
        <dbReference type="EnsemblMetazoa" id="BGLB004918-PB"/>
    </source>
</evidence>
<dbReference type="InterPro" id="IPR014743">
    <property type="entry name" value="Cl-channel_core"/>
</dbReference>
<dbReference type="VEuPathDB" id="VectorBase:BGLAX_033754"/>
<dbReference type="KEGG" id="bgt:106060259"/>
<dbReference type="SUPFAM" id="SSF81340">
    <property type="entry name" value="Clc chloride channel"/>
    <property type="match status" value="1"/>
</dbReference>
<comment type="subcellular location">
    <subcellularLocation>
        <location evidence="1">Membrane</location>
        <topology evidence="1">Multi-pass membrane protein</topology>
    </subcellularLocation>
</comment>
<dbReference type="InterPro" id="IPR051280">
    <property type="entry name" value="Cl-channel/antiporter"/>
</dbReference>
<protein>
    <recommendedName>
        <fullName evidence="10">Chloride channel protein</fullName>
    </recommendedName>
</protein>
<feature type="transmembrane region" description="Helical" evidence="7">
    <location>
        <begin position="124"/>
        <end position="146"/>
    </location>
</feature>
<evidence type="ECO:0000256" key="2">
    <source>
        <dbReference type="ARBA" id="ARBA00022692"/>
    </source>
</evidence>
<dbReference type="VEuPathDB" id="VectorBase:BGLB004918"/>
<feature type="transmembrane region" description="Helical" evidence="7">
    <location>
        <begin position="271"/>
        <end position="290"/>
    </location>
</feature>
<evidence type="ECO:0000256" key="5">
    <source>
        <dbReference type="ARBA" id="ARBA00023122"/>
    </source>
</evidence>
<dbReference type="Proteomes" id="UP000076420">
    <property type="component" value="Unassembled WGS sequence"/>
</dbReference>
<accession>A0A2C9JMM2</accession>
<gene>
    <name evidence="8" type="primary">106060259</name>
</gene>
<dbReference type="GO" id="GO:0016020">
    <property type="term" value="C:membrane"/>
    <property type="evidence" value="ECO:0007669"/>
    <property type="project" value="UniProtKB-SubCell"/>
</dbReference>
<keyword evidence="3" id="KW-0677">Repeat</keyword>
<dbReference type="Pfam" id="PF00654">
    <property type="entry name" value="Voltage_CLC"/>
    <property type="match status" value="1"/>
</dbReference>
<dbReference type="GO" id="GO:0015108">
    <property type="term" value="F:chloride transmembrane transporter activity"/>
    <property type="evidence" value="ECO:0007669"/>
    <property type="project" value="InterPro"/>
</dbReference>
<evidence type="ECO:0000256" key="7">
    <source>
        <dbReference type="SAM" id="Phobius"/>
    </source>
</evidence>
<organism evidence="8 9">
    <name type="scientific">Biomphalaria glabrata</name>
    <name type="common">Bloodfluke planorb</name>
    <name type="synonym">Freshwater snail</name>
    <dbReference type="NCBI Taxonomy" id="6526"/>
    <lineage>
        <taxon>Eukaryota</taxon>
        <taxon>Metazoa</taxon>
        <taxon>Spiralia</taxon>
        <taxon>Lophotrochozoa</taxon>
        <taxon>Mollusca</taxon>
        <taxon>Gastropoda</taxon>
        <taxon>Heterobranchia</taxon>
        <taxon>Euthyneura</taxon>
        <taxon>Panpulmonata</taxon>
        <taxon>Hygrophila</taxon>
        <taxon>Lymnaeoidea</taxon>
        <taxon>Planorbidae</taxon>
        <taxon>Biomphalaria</taxon>
    </lineage>
</organism>